<reference evidence="4" key="1">
    <citation type="submission" date="2021-11" db="EMBL/GenBank/DDBJ databases">
        <authorList>
            <consortium name="Genoscope - CEA"/>
            <person name="William W."/>
        </authorList>
    </citation>
    <scope>NUCLEOTIDE SEQUENCE</scope>
</reference>
<feature type="compositionally biased region" description="Basic and acidic residues" evidence="2">
    <location>
        <begin position="3023"/>
        <end position="3032"/>
    </location>
</feature>
<feature type="region of interest" description="Disordered" evidence="2">
    <location>
        <begin position="1020"/>
        <end position="1096"/>
    </location>
</feature>
<dbReference type="PROSITE" id="PS00036">
    <property type="entry name" value="BZIP_BASIC"/>
    <property type="match status" value="1"/>
</dbReference>
<dbReference type="SUPFAM" id="SSF53474">
    <property type="entry name" value="alpha/beta-Hydrolases"/>
    <property type="match status" value="1"/>
</dbReference>
<accession>A0A8J2SQY8</accession>
<evidence type="ECO:0000256" key="2">
    <source>
        <dbReference type="SAM" id="MobiDB-lite"/>
    </source>
</evidence>
<feature type="coiled-coil region" evidence="1">
    <location>
        <begin position="1437"/>
        <end position="1478"/>
    </location>
</feature>
<feature type="compositionally biased region" description="Acidic residues" evidence="2">
    <location>
        <begin position="2674"/>
        <end position="2691"/>
    </location>
</feature>
<keyword evidence="1" id="KW-0175">Coiled coil</keyword>
<feature type="region of interest" description="Disordered" evidence="2">
    <location>
        <begin position="389"/>
        <end position="430"/>
    </location>
</feature>
<evidence type="ECO:0000313" key="4">
    <source>
        <dbReference type="EMBL" id="CAH0375153.1"/>
    </source>
</evidence>
<dbReference type="GO" id="GO:0003700">
    <property type="term" value="F:DNA-binding transcription factor activity"/>
    <property type="evidence" value="ECO:0007669"/>
    <property type="project" value="InterPro"/>
</dbReference>
<dbReference type="EMBL" id="CAKKNE010000004">
    <property type="protein sequence ID" value="CAH0375153.1"/>
    <property type="molecule type" value="Genomic_DNA"/>
</dbReference>
<dbReference type="InterPro" id="IPR004827">
    <property type="entry name" value="bZIP"/>
</dbReference>
<feature type="compositionally biased region" description="Basic and acidic residues" evidence="2">
    <location>
        <begin position="2925"/>
        <end position="2939"/>
    </location>
</feature>
<dbReference type="Gene3D" id="3.40.50.1820">
    <property type="entry name" value="alpha/beta hydrolase"/>
    <property type="match status" value="1"/>
</dbReference>
<feature type="compositionally biased region" description="Polar residues" evidence="2">
    <location>
        <begin position="1672"/>
        <end position="1682"/>
    </location>
</feature>
<dbReference type="PANTHER" id="PTHR23159">
    <property type="entry name" value="CENTROSOMAL PROTEIN 2"/>
    <property type="match status" value="1"/>
</dbReference>
<evidence type="ECO:0000256" key="1">
    <source>
        <dbReference type="SAM" id="Coils"/>
    </source>
</evidence>
<feature type="compositionally biased region" description="Basic and acidic residues" evidence="2">
    <location>
        <begin position="1880"/>
        <end position="1889"/>
    </location>
</feature>
<feature type="compositionally biased region" description="Acidic residues" evidence="2">
    <location>
        <begin position="557"/>
        <end position="574"/>
    </location>
</feature>
<dbReference type="InterPro" id="IPR029058">
    <property type="entry name" value="AB_hydrolase_fold"/>
</dbReference>
<name>A0A8J2SQY8_9STRA</name>
<keyword evidence="5" id="KW-1185">Reference proteome</keyword>
<feature type="coiled-coil region" evidence="1">
    <location>
        <begin position="1502"/>
        <end position="1535"/>
    </location>
</feature>
<gene>
    <name evidence="4" type="ORF">PECAL_4P24760</name>
</gene>
<feature type="domain" description="BZIP" evidence="3">
    <location>
        <begin position="1075"/>
        <end position="1090"/>
    </location>
</feature>
<feature type="coiled-coil region" evidence="1">
    <location>
        <begin position="1264"/>
        <end position="1291"/>
    </location>
</feature>
<feature type="compositionally biased region" description="Basic and acidic residues" evidence="2">
    <location>
        <begin position="532"/>
        <end position="548"/>
    </location>
</feature>
<feature type="compositionally biased region" description="Basic and acidic residues" evidence="2">
    <location>
        <begin position="1659"/>
        <end position="1671"/>
    </location>
</feature>
<evidence type="ECO:0000259" key="3">
    <source>
        <dbReference type="PROSITE" id="PS00036"/>
    </source>
</evidence>
<feature type="compositionally biased region" description="Acidic residues" evidence="2">
    <location>
        <begin position="1048"/>
        <end position="1064"/>
    </location>
</feature>
<protein>
    <recommendedName>
        <fullName evidence="3">BZIP domain-containing protein</fullName>
    </recommendedName>
</protein>
<feature type="region of interest" description="Disordered" evidence="2">
    <location>
        <begin position="522"/>
        <end position="581"/>
    </location>
</feature>
<sequence>MFSAAELKAAKDKAREEARLNKARGQQQEKHWSWLFSTLWTGLRRSPRLHLSVPETVLFEDGTPTKWLGTDDDGYLIRRDLEPPALKAVRGSMSVPNDVRDEFFASERIKMFAQKFTEAWRRGGGTTELHMEDESAPAVCVAEYYDGVREDLNVKQLLYLGSHARWRIQVASLQSKVTARRTASGSFRRNAKQSLAPRAEAAARAAAALAAGQPEHASRDDLAHLARALAKFAESTYAPAKSRLTELDDEDIGQATVEDLGLEVDALDVEASVDGRGTLWLVRCPVCHIRFVNRAPARVDAEAFEAHEATREEAKNAGKELMRLLALAAKRGVDSRASFKHFDPQGLGRVDVAGLITGLDLLGTKISDDAAALLQEDLSGSSIRGFSVQDLHRFSTDGPRPRKEPSRAEREDLRATHQQEVSEGLRSVQTAEDVALQRERTKRLLNPPVQAPMTTGYMARSQAKQELSDSESELKTRKRAPLALSKKEIRERWGGDFLSLPDTRNQSRKALAELRNAAKRRRKRLAEEREEEEVRLAEEQRRLEKRGPQVEGPAPAPDDESVDESEEDEDSSEDEQTKKSALAESVFPLPDMLSNEDEFYHVQQGVVCTYRYLVGAKHPAPSNLGTATYLEQAKALIDSEAIMDRNNRPKNLPSVTNKPMRFLLVVAPDIFMTLDALQRDLRPLLSRPDAVGDALLVGTPGLPHTVWPAGRFGARKLGNVNNSLQATCVEQLLVHLKNRDRLPRDKDLRIIFLGFGNGACCLAKFASRHLTERAQALADVKSSTVAMILVNAYFSANGLKKKAKTLHRVLASAVKAERVMAIESMHLSPEFINEHGREKVCKEFWQARKFVIVGEAPEELIKSARRPAKETGPQGAMAQLRGILDHDDVRPVLNRIVVPLVLLQSSHSTFVDSDLAVNALEKARVDRAPSAASAVRTGGTIYSYEEVDCGHEMNQENRKIIATTVFDVLRASVDEEEETTVVSLDDPPKSFLSYASAPAPAAQDQEVVAALRRAREREELEKSMAAALDAEDSRVSTAQPVESSSSSSDEEYVDSDALSEDEMTVDSQGVEKKKRRRRANKGSSEKRRKRAEKRRLAALRKAEAAENIKTAEREERFSMRYEDFRSREVRKDEHRLAVYLEGADRALDKADYILEQRDEEEAVKLRHEQGVVRTSLKMERRERERQEEEQMLVECVKLDGEASGGYLSGGLDRFVRGSTAKKDSRCPPMREIRESAMRMTQDLFEARSRLVLALQQCLQLEDVVKQFSKSAERADHEARKLQRTLRLLESNRGLKGALAPKQTEIDEMRRAHELKVAEYQSTSDVLASRERKLRLANRIAQALKVVVEKKEQAAQILVAALDRLGRMLRTRRGQKRLEKTEKERNAVEQRKTIKQAKDRLAKVDIEIGRVKGHTAEFVNSDLWNPGVLQRMATKDLKHSLNKEQLALERRVRDLDRTLKQSERDLRASNRDLRALDGEAATVEDVMNAVVDAHKEATGRSVMQELKDMIQEQERAAKLDEERAAEENLQNKANKTGQGDCVAMRVRHMKPAERSKDEKKWVALDVLINPIAYGHVSEQEAEEMKYDADYAPTLPPEDIERILALPRVLQLALPFLFSDQEIEAHRLLCMYTHEEGEAHFRSLDKTGRVLEGGLHQRRVTSVDHEDPLRRESTQTPSNRSFGAQQKTAALLDIVLRERRLARLRSMQAIELSEDEARYLVLDRLLHPELNFAPQASDKDADDDARALELLEEAHSSAGMDATVGLNQGDEYVAQRKMYEQGATDVELHFATKWFPYRINGEAHTRETLLELVDAVPPLAFEPDEEVRLLLEEFYVDGRVDTHGRRRKGAQKQLDKQFNRIAQDRYDRKQRDLTDFPEESSLESRRSRGSFDDDGTLEDGLVGGDPLQNVAIARAERFGSDDDESTVTIAKPPVTVVESVEKLNELRPKPKDPQAVLFEYEGKRASLLDENESLETRESRTHRFVVPEETDRKFLSLTITVVYRGVFTARGYRLGRIAATLFRLPTKGQLSPPIPIGYAPYSSQQLNTGTTFGKTVLVHDPSEKPLKSGVYNVVLGAASATKYSITVEAHAVRTANAELDAQHKRGVEIQERLKVCRVATDDLWTSMRLGERKVLVVQGLMDEAEVESSRCEGETERCNQELQIDDERMEMTDEQRKALYTQVRTLEVEFAHWCRLFASRSQERVDLLKGLRVLREERRKRLEEIETLSKELTWLQKHAPSAAGLVQGIDAATKSALLLNTTFENIKSDAATKAKWKKLASVKGLVTSMMTPAEEVRRRHRQEGWNALTLPEQQWAVLDRIREPLKYGWLADQEAAEDLDRERKNLKPLKRKLPRACRGMAGYAKGELDRVAACTFDKLTRQERGVWKLMKRFHNDPQLLVDRRKVGPEGFDPELAGNCRFKHPRSWTKEEREWASLDKILNPELWHGLKLRSMKDQSQETADQLQSYLKPADCIKETIDPEDVPPPSVAKKKSMFGRMGNLFGQVVSSALTTTVDDAARLATEEGRDWNCPLSRPQIMEVWAAARPQAAWDADRCKAHVLLKKYNGDFAEFFAIQKQQLQQRSREAAVGQQNRLARDFEKVSVETDLDARCRQLQSEMDKAVHNSNPEMNSSVLHGGVPQRYPTTVLRLELERELDSLLREQVYERERATRFLLEQEDPDAAFETDSSDEEEKEKRTGIRKPDHVSKNVFQQRKAALAEAGKDEATKMLEAELQALGPKACLGCRKPVCEWTSSVDWDHVKQRRQQISDELVYVRMHPDVKVLESYVPLSAARGGNPNFRRDDLLYELTWEDKQLAMRSRLDALDRELHDAHATNKEYMEVKALHGYATMMWTNNARRALERERNRYVAMVVASDIVDDALEWMLEGWHFGERESRYSVAGYVPSLKSDGFVRAGSDQVLAQADAEDRAAKRSNEQRDEAVTGSPRTKAEKIERNAQFRLGTEKVAKDGNDHEKHLDFTETTLKFGLFCITLMFFRAMSLVRRERDTFSGTHDAITSEGNPQKPTEERRKMRREKALLEERQKKMQHVLNRAKVGEERTRKRLAKERAEAASKLHEKVRREKRELQACAKLQAFYRGHLGRKAARRWAVKRAELEAMNALMTASAITIERVFRGYMGRIAASVARMEMAEFISMIRLEEAQADEDEYWRTHGWARLKRNVMMFVRATFERKADVAEEDMKMIQSLTAAMDED</sequence>
<organism evidence="4 5">
    <name type="scientific">Pelagomonas calceolata</name>
    <dbReference type="NCBI Taxonomy" id="35677"/>
    <lineage>
        <taxon>Eukaryota</taxon>
        <taxon>Sar</taxon>
        <taxon>Stramenopiles</taxon>
        <taxon>Ochrophyta</taxon>
        <taxon>Pelagophyceae</taxon>
        <taxon>Pelagomonadales</taxon>
        <taxon>Pelagomonadaceae</taxon>
        <taxon>Pelagomonas</taxon>
    </lineage>
</organism>
<dbReference type="PANTHER" id="PTHR23159:SF31">
    <property type="entry name" value="CENTROSOME-ASSOCIATED PROTEIN CEP250 ISOFORM X1"/>
    <property type="match status" value="1"/>
</dbReference>
<comment type="caution">
    <text evidence="4">The sequence shown here is derived from an EMBL/GenBank/DDBJ whole genome shotgun (WGS) entry which is preliminary data.</text>
</comment>
<dbReference type="PROSITE" id="PS50096">
    <property type="entry name" value="IQ"/>
    <property type="match status" value="2"/>
</dbReference>
<feature type="compositionally biased region" description="Basic and acidic residues" evidence="2">
    <location>
        <begin position="2692"/>
        <end position="2701"/>
    </location>
</feature>
<feature type="region of interest" description="Disordered" evidence="2">
    <location>
        <begin position="2925"/>
        <end position="2946"/>
    </location>
</feature>
<feature type="region of interest" description="Disordered" evidence="2">
    <location>
        <begin position="2674"/>
        <end position="2701"/>
    </location>
</feature>
<feature type="coiled-coil region" evidence="1">
    <location>
        <begin position="1370"/>
        <end position="1406"/>
    </location>
</feature>
<dbReference type="Proteomes" id="UP000789595">
    <property type="component" value="Unassembled WGS sequence"/>
</dbReference>
<dbReference type="OrthoDB" id="70856at2759"/>
<dbReference type="SMART" id="SM00015">
    <property type="entry name" value="IQ"/>
    <property type="match status" value="2"/>
</dbReference>
<feature type="region of interest" description="Disordered" evidence="2">
    <location>
        <begin position="1653"/>
        <end position="1682"/>
    </location>
</feature>
<feature type="region of interest" description="Disordered" evidence="2">
    <location>
        <begin position="448"/>
        <end position="479"/>
    </location>
</feature>
<evidence type="ECO:0000313" key="5">
    <source>
        <dbReference type="Proteomes" id="UP000789595"/>
    </source>
</evidence>
<feature type="compositionally biased region" description="Basic residues" evidence="2">
    <location>
        <begin position="1072"/>
        <end position="1096"/>
    </location>
</feature>
<feature type="compositionally biased region" description="Basic and acidic residues" evidence="2">
    <location>
        <begin position="390"/>
        <end position="417"/>
    </location>
</feature>
<feature type="region of interest" description="Disordered" evidence="2">
    <location>
        <begin position="3010"/>
        <end position="3032"/>
    </location>
</feature>
<feature type="region of interest" description="Disordered" evidence="2">
    <location>
        <begin position="1867"/>
        <end position="1902"/>
    </location>
</feature>
<dbReference type="InterPro" id="IPR000048">
    <property type="entry name" value="IQ_motif_EF-hand-BS"/>
</dbReference>
<proteinExistence type="predicted"/>